<feature type="region of interest" description="Disordered" evidence="1">
    <location>
        <begin position="464"/>
        <end position="489"/>
    </location>
</feature>
<reference evidence="4 5" key="1">
    <citation type="submission" date="2018-06" db="EMBL/GenBank/DDBJ databases">
        <title>Freshwater and sediment microbial communities from various areas in North America, analyzing microbe dynamics in response to fracking.</title>
        <authorList>
            <person name="Lamendella R."/>
        </authorList>
    </citation>
    <scope>NUCLEOTIDE SEQUENCE [LARGE SCALE GENOMIC DNA]</scope>
    <source>
        <strain evidence="4 5">114J</strain>
    </source>
</reference>
<dbReference type="Pfam" id="PF18914">
    <property type="entry name" value="DUF5666"/>
    <property type="match status" value="6"/>
</dbReference>
<dbReference type="RefSeq" id="WP_113863202.1">
    <property type="nucleotide sequence ID" value="NZ_QNRO01000014.1"/>
</dbReference>
<name>A0A366GM75_9GAMM</name>
<feature type="domain" description="DUF5666" evidence="3">
    <location>
        <begin position="339"/>
        <end position="414"/>
    </location>
</feature>
<sequence>MKRNPLTLAVKLVLTGALAGSLVACGGGSSSTSTDTVSTTSDGTSVGPVTGFGSVYVNGTRFRTDGSVSSDDGIERETQLEKGMILKVDGNWDDSGEGEARRIDYDDTLRGPLTSASWDEIETIGELVIAGQTVRIDDQTVFKGATPVQLRDAAANWRVRVSGWRLDDGSFRASFVGARAIGTDFDDDNDVEIEGVVADLDDVAQTFTINGYPVDYNSAVFDDDLDESELANGLAVEVEGYIDNGTLIAREIDDEDDLFDDDDDVEISGAIAGSYDSGSRQFQLNGFTIQVDNDTEFDDGLRESDLADGLLVKVEGEYRGGVIVAEEIEPREGEAELDGVIESLGGDGESLVVSGVQVFITASTLIGDDDLADDDDNIVRRTQDLETLNVGDYLEIEGIQTPDQGGGLSALKIEREDDDDDGFELEGRVTAVASDRITVLGLELLGTTSGISVGDHVEVDYSKTTGGEYVIEEIEVEDSNSDDDDSDDD</sequence>
<gene>
    <name evidence="4" type="ORF">DET50_11411</name>
</gene>
<evidence type="ECO:0000313" key="4">
    <source>
        <dbReference type="EMBL" id="RBP27526.1"/>
    </source>
</evidence>
<feature type="domain" description="DUF5666" evidence="3">
    <location>
        <begin position="277"/>
        <end position="329"/>
    </location>
</feature>
<evidence type="ECO:0000313" key="5">
    <source>
        <dbReference type="Proteomes" id="UP000252995"/>
    </source>
</evidence>
<feature type="compositionally biased region" description="Acidic residues" evidence="1">
    <location>
        <begin position="470"/>
        <end position="489"/>
    </location>
</feature>
<feature type="signal peptide" evidence="2">
    <location>
        <begin position="1"/>
        <end position="19"/>
    </location>
</feature>
<evidence type="ECO:0000256" key="1">
    <source>
        <dbReference type="SAM" id="MobiDB-lite"/>
    </source>
</evidence>
<organism evidence="4 5">
    <name type="scientific">Marinobacter pelagius</name>
    <dbReference type="NCBI Taxonomy" id="379482"/>
    <lineage>
        <taxon>Bacteria</taxon>
        <taxon>Pseudomonadati</taxon>
        <taxon>Pseudomonadota</taxon>
        <taxon>Gammaproteobacteria</taxon>
        <taxon>Pseudomonadales</taxon>
        <taxon>Marinobacteraceae</taxon>
        <taxon>Marinobacter</taxon>
    </lineage>
</organism>
<accession>A0A366GM75</accession>
<dbReference type="AlphaFoldDB" id="A0A366GM75"/>
<dbReference type="InterPro" id="IPR043724">
    <property type="entry name" value="DUF5666"/>
</dbReference>
<dbReference type="Proteomes" id="UP000252995">
    <property type="component" value="Unassembled WGS sequence"/>
</dbReference>
<feature type="chain" id="PRO_5016669785" description="DUF5666 domain-containing protein" evidence="2">
    <location>
        <begin position="20"/>
        <end position="489"/>
    </location>
</feature>
<feature type="domain" description="DUF5666" evidence="3">
    <location>
        <begin position="194"/>
        <end position="252"/>
    </location>
</feature>
<keyword evidence="2" id="KW-0732">Signal</keyword>
<dbReference type="OrthoDB" id="5622949at2"/>
<dbReference type="PROSITE" id="PS51257">
    <property type="entry name" value="PROKAR_LIPOPROTEIN"/>
    <property type="match status" value="1"/>
</dbReference>
<evidence type="ECO:0000259" key="3">
    <source>
        <dbReference type="Pfam" id="PF18914"/>
    </source>
</evidence>
<feature type="domain" description="DUF5666" evidence="3">
    <location>
        <begin position="426"/>
        <end position="475"/>
    </location>
</feature>
<feature type="domain" description="DUF5666" evidence="3">
    <location>
        <begin position="121"/>
        <end position="175"/>
    </location>
</feature>
<proteinExistence type="predicted"/>
<dbReference type="STRING" id="379482.SAMN04487961_1775"/>
<comment type="caution">
    <text evidence="4">The sequence shown here is derived from an EMBL/GenBank/DDBJ whole genome shotgun (WGS) entry which is preliminary data.</text>
</comment>
<dbReference type="EMBL" id="QNRO01000014">
    <property type="protein sequence ID" value="RBP27526.1"/>
    <property type="molecule type" value="Genomic_DNA"/>
</dbReference>
<feature type="domain" description="DUF5666" evidence="3">
    <location>
        <begin position="47"/>
        <end position="103"/>
    </location>
</feature>
<protein>
    <recommendedName>
        <fullName evidence="3">DUF5666 domain-containing protein</fullName>
    </recommendedName>
</protein>
<evidence type="ECO:0000256" key="2">
    <source>
        <dbReference type="SAM" id="SignalP"/>
    </source>
</evidence>